<keyword evidence="2" id="KW-1185">Reference proteome</keyword>
<dbReference type="EMBL" id="JACJIP010000027">
    <property type="protein sequence ID" value="MBA9087210.1"/>
    <property type="molecule type" value="Genomic_DNA"/>
</dbReference>
<evidence type="ECO:0000313" key="2">
    <source>
        <dbReference type="Proteomes" id="UP000567067"/>
    </source>
</evidence>
<protein>
    <recommendedName>
        <fullName evidence="3">Transposase</fullName>
    </recommendedName>
</protein>
<evidence type="ECO:0000313" key="1">
    <source>
        <dbReference type="EMBL" id="MBA9087210.1"/>
    </source>
</evidence>
<reference evidence="1 2" key="1">
    <citation type="submission" date="2020-08" db="EMBL/GenBank/DDBJ databases">
        <title>Genomic Encyclopedia of Type Strains, Phase III (KMG-III): the genomes of soil and plant-associated and newly described type strains.</title>
        <authorList>
            <person name="Whitman W."/>
        </authorList>
    </citation>
    <scope>NUCLEOTIDE SEQUENCE [LARGE SCALE GENOMIC DNA]</scope>
    <source>
        <strain evidence="1 2">CECT 8693</strain>
    </source>
</reference>
<dbReference type="AlphaFoldDB" id="A0A7W3SVV5"/>
<dbReference type="Proteomes" id="UP000567067">
    <property type="component" value="Unassembled WGS sequence"/>
</dbReference>
<name>A0A7W3SVV5_9BACL</name>
<sequence>MPFIEGEDRHQIHLLPYTLDEFVEEENPVRVIDAYLHSFLTEDNRLKKQEITKKLEVYQERMHVLQVMKQELKEMSENQFCVTDPDAKSMKNNGKHEKQRFENIFRSRKVTISHWIS</sequence>
<accession>A0A7W3SVV5</accession>
<proteinExistence type="predicted"/>
<gene>
    <name evidence="1" type="ORF">FHR92_003692</name>
</gene>
<organism evidence="1 2">
    <name type="scientific">Fontibacillus solani</name>
    <dbReference type="NCBI Taxonomy" id="1572857"/>
    <lineage>
        <taxon>Bacteria</taxon>
        <taxon>Bacillati</taxon>
        <taxon>Bacillota</taxon>
        <taxon>Bacilli</taxon>
        <taxon>Bacillales</taxon>
        <taxon>Paenibacillaceae</taxon>
        <taxon>Fontibacillus</taxon>
    </lineage>
</organism>
<evidence type="ECO:0008006" key="3">
    <source>
        <dbReference type="Google" id="ProtNLM"/>
    </source>
</evidence>
<comment type="caution">
    <text evidence="1">The sequence shown here is derived from an EMBL/GenBank/DDBJ whole genome shotgun (WGS) entry which is preliminary data.</text>
</comment>